<dbReference type="RefSeq" id="WP_121647472.1">
    <property type="nucleotide sequence ID" value="NZ_RCUX01000002.1"/>
</dbReference>
<dbReference type="InterPro" id="IPR051531">
    <property type="entry name" value="N-acetyltransferase"/>
</dbReference>
<dbReference type="InterPro" id="IPR016181">
    <property type="entry name" value="Acyl_CoA_acyltransferase"/>
</dbReference>
<dbReference type="InterPro" id="IPR000182">
    <property type="entry name" value="GNAT_dom"/>
</dbReference>
<gene>
    <name evidence="5" type="ORF">D9V32_03315</name>
</gene>
<protein>
    <submittedName>
        <fullName evidence="5">N-acetyltransferase</fullName>
    </submittedName>
</protein>
<dbReference type="Gene3D" id="3.40.630.30">
    <property type="match status" value="1"/>
</dbReference>
<dbReference type="EMBL" id="RCUX01000002">
    <property type="protein sequence ID" value="RLP77490.1"/>
    <property type="molecule type" value="Genomic_DNA"/>
</dbReference>
<dbReference type="PROSITE" id="PS51186">
    <property type="entry name" value="GNAT"/>
    <property type="match status" value="1"/>
</dbReference>
<proteinExistence type="inferred from homology"/>
<dbReference type="GO" id="GO:0005737">
    <property type="term" value="C:cytoplasm"/>
    <property type="evidence" value="ECO:0007669"/>
    <property type="project" value="TreeGrafter"/>
</dbReference>
<keyword evidence="6" id="KW-1185">Reference proteome</keyword>
<comment type="caution">
    <text evidence="5">The sequence shown here is derived from an EMBL/GenBank/DDBJ whole genome shotgun (WGS) entry which is preliminary data.</text>
</comment>
<evidence type="ECO:0000256" key="1">
    <source>
        <dbReference type="ARBA" id="ARBA00022679"/>
    </source>
</evidence>
<dbReference type="Proteomes" id="UP000272503">
    <property type="component" value="Unassembled WGS sequence"/>
</dbReference>
<dbReference type="GO" id="GO:0008999">
    <property type="term" value="F:protein-N-terminal-alanine acetyltransferase activity"/>
    <property type="evidence" value="ECO:0007669"/>
    <property type="project" value="TreeGrafter"/>
</dbReference>
<organism evidence="5 6">
    <name type="scientific">Mycetocola tolaasinivorans</name>
    <dbReference type="NCBI Taxonomy" id="76635"/>
    <lineage>
        <taxon>Bacteria</taxon>
        <taxon>Bacillati</taxon>
        <taxon>Actinomycetota</taxon>
        <taxon>Actinomycetes</taxon>
        <taxon>Micrococcales</taxon>
        <taxon>Microbacteriaceae</taxon>
        <taxon>Mycetocola</taxon>
    </lineage>
</organism>
<dbReference type="PANTHER" id="PTHR43792">
    <property type="entry name" value="GNAT FAMILY, PUTATIVE (AFU_ORTHOLOGUE AFUA_3G00765)-RELATED-RELATED"/>
    <property type="match status" value="1"/>
</dbReference>
<dbReference type="AlphaFoldDB" id="A0A3L7ACF7"/>
<reference evidence="5 6" key="1">
    <citation type="submission" date="2018-10" db="EMBL/GenBank/DDBJ databases">
        <authorList>
            <person name="Li J."/>
        </authorList>
    </citation>
    <scope>NUCLEOTIDE SEQUENCE [LARGE SCALE GENOMIC DNA]</scope>
    <source>
        <strain evidence="5 6">IF 016277</strain>
    </source>
</reference>
<evidence type="ECO:0000256" key="3">
    <source>
        <dbReference type="ARBA" id="ARBA00038502"/>
    </source>
</evidence>
<dbReference type="PANTHER" id="PTHR43792:SF8">
    <property type="entry name" value="[RIBOSOMAL PROTEIN US5]-ALANINE N-ACETYLTRANSFERASE"/>
    <property type="match status" value="1"/>
</dbReference>
<evidence type="ECO:0000259" key="4">
    <source>
        <dbReference type="PROSITE" id="PS51186"/>
    </source>
</evidence>
<comment type="similarity">
    <text evidence="3">Belongs to the acetyltransferase family. RimJ subfamily.</text>
</comment>
<sequence length="217" mass="24244">MGTWNFQPQLAGDVLLRGVKLRDARTLERELLGNRSWLAPWEATSPRGVYALDMRASIKDRLAAARAGESLPLVMEYRGEIAGQLTVSGLTYGSLASANLGYWIAERFAGKGITPTAVALATDYTFRALGLHRMEICIRPENGPSLAVVRKLGFRYEGLRRRYIHINGDWRDHFCFAVVSEEVPEGVYARWRRGLADESVANIPEIDRLAAAHPLEF</sequence>
<evidence type="ECO:0000313" key="6">
    <source>
        <dbReference type="Proteomes" id="UP000272503"/>
    </source>
</evidence>
<dbReference type="Pfam" id="PF13302">
    <property type="entry name" value="Acetyltransf_3"/>
    <property type="match status" value="1"/>
</dbReference>
<accession>A0A3L7ACF7</accession>
<keyword evidence="1 5" id="KW-0808">Transferase</keyword>
<evidence type="ECO:0000313" key="5">
    <source>
        <dbReference type="EMBL" id="RLP77490.1"/>
    </source>
</evidence>
<evidence type="ECO:0000256" key="2">
    <source>
        <dbReference type="ARBA" id="ARBA00023315"/>
    </source>
</evidence>
<dbReference type="SUPFAM" id="SSF55729">
    <property type="entry name" value="Acyl-CoA N-acyltransferases (Nat)"/>
    <property type="match status" value="1"/>
</dbReference>
<name>A0A3L7ACF7_9MICO</name>
<keyword evidence="2" id="KW-0012">Acyltransferase</keyword>
<feature type="domain" description="N-acetyltransferase" evidence="4">
    <location>
        <begin position="19"/>
        <end position="190"/>
    </location>
</feature>
<dbReference type="OrthoDB" id="5242221at2"/>